<dbReference type="SUPFAM" id="SSF48403">
    <property type="entry name" value="Ankyrin repeat"/>
    <property type="match status" value="1"/>
</dbReference>
<keyword evidence="6" id="KW-1185">Reference proteome</keyword>
<keyword evidence="1" id="KW-0677">Repeat</keyword>
<organism evidence="5 6">
    <name type="scientific">Cimex lectularius</name>
    <name type="common">Bed bug</name>
    <name type="synonym">Acanthia lectularia</name>
    <dbReference type="NCBI Taxonomy" id="79782"/>
    <lineage>
        <taxon>Eukaryota</taxon>
        <taxon>Metazoa</taxon>
        <taxon>Ecdysozoa</taxon>
        <taxon>Arthropoda</taxon>
        <taxon>Hexapoda</taxon>
        <taxon>Insecta</taxon>
        <taxon>Pterygota</taxon>
        <taxon>Neoptera</taxon>
        <taxon>Paraneoptera</taxon>
        <taxon>Hemiptera</taxon>
        <taxon>Heteroptera</taxon>
        <taxon>Panheteroptera</taxon>
        <taxon>Cimicomorpha</taxon>
        <taxon>Cimicidae</taxon>
        <taxon>Cimex</taxon>
    </lineage>
</organism>
<evidence type="ECO:0000313" key="6">
    <source>
        <dbReference type="Proteomes" id="UP000494040"/>
    </source>
</evidence>
<dbReference type="Gene3D" id="1.25.40.20">
    <property type="entry name" value="Ankyrin repeat-containing domain"/>
    <property type="match status" value="1"/>
</dbReference>
<dbReference type="KEGG" id="clec:106668802"/>
<dbReference type="Proteomes" id="UP000494040">
    <property type="component" value="Unassembled WGS sequence"/>
</dbReference>
<feature type="region of interest" description="Disordered" evidence="4">
    <location>
        <begin position="126"/>
        <end position="189"/>
    </location>
</feature>
<feature type="repeat" description="ANK" evidence="3">
    <location>
        <begin position="323"/>
        <end position="355"/>
    </location>
</feature>
<dbReference type="PANTHER" id="PTHR24171">
    <property type="entry name" value="ANKYRIN REPEAT DOMAIN-CONTAINING PROTEIN 39-RELATED"/>
    <property type="match status" value="1"/>
</dbReference>
<dbReference type="AlphaFoldDB" id="A0A8I6TID2"/>
<dbReference type="GeneID" id="106668802"/>
<dbReference type="EnsemblMetazoa" id="XM_014397910.2">
    <property type="protein sequence ID" value="XP_014253396.1"/>
    <property type="gene ID" value="LOC106668802"/>
</dbReference>
<evidence type="ECO:0000313" key="5">
    <source>
        <dbReference type="EnsemblMetazoa" id="XP_024080691.1"/>
    </source>
</evidence>
<dbReference type="InterPro" id="IPR036770">
    <property type="entry name" value="Ankyrin_rpt-contain_sf"/>
</dbReference>
<protein>
    <submittedName>
        <fullName evidence="5">Uncharacterized protein</fullName>
    </submittedName>
</protein>
<reference evidence="5" key="1">
    <citation type="submission" date="2022-01" db="UniProtKB">
        <authorList>
            <consortium name="EnsemblMetazoa"/>
        </authorList>
    </citation>
    <scope>IDENTIFICATION</scope>
</reference>
<dbReference type="GO" id="GO:0009890">
    <property type="term" value="P:negative regulation of biosynthetic process"/>
    <property type="evidence" value="ECO:0007669"/>
    <property type="project" value="InterPro"/>
</dbReference>
<dbReference type="GO" id="GO:0070531">
    <property type="term" value="C:BRCA1-A complex"/>
    <property type="evidence" value="ECO:0007669"/>
    <property type="project" value="TreeGrafter"/>
</dbReference>
<accession>A0A8I6TID2</accession>
<dbReference type="InterPro" id="IPR002110">
    <property type="entry name" value="Ankyrin_rpt"/>
</dbReference>
<dbReference type="GO" id="GO:0031436">
    <property type="term" value="C:BRCA1-BARD1 complex"/>
    <property type="evidence" value="ECO:0007669"/>
    <property type="project" value="TreeGrafter"/>
</dbReference>
<dbReference type="RefSeq" id="XP_024080692.1">
    <property type="nucleotide sequence ID" value="XM_024224924.1"/>
</dbReference>
<dbReference type="EnsemblMetazoa" id="XM_024224923.1">
    <property type="protein sequence ID" value="XP_024080691.1"/>
    <property type="gene ID" value="LOC106668802"/>
</dbReference>
<dbReference type="RefSeq" id="XP_024080691.1">
    <property type="nucleotide sequence ID" value="XM_024224923.1"/>
</dbReference>
<dbReference type="InterPro" id="IPR036717">
    <property type="entry name" value="GFRP_sf"/>
</dbReference>
<dbReference type="PROSITE" id="PS50297">
    <property type="entry name" value="ANK_REP_REGION"/>
    <property type="match status" value="3"/>
</dbReference>
<dbReference type="RefSeq" id="XP_024080693.1">
    <property type="nucleotide sequence ID" value="XM_024224925.1"/>
</dbReference>
<proteinExistence type="predicted"/>
<evidence type="ECO:0000256" key="2">
    <source>
        <dbReference type="ARBA" id="ARBA00023043"/>
    </source>
</evidence>
<sequence>MTDLFYAVVKASLHASDASVFGLKNEEIQALISRYPGSAKNVVNGVLINANPLQVINSLGELGYRVVCSSGDSDIVWTLKREGLVDPDYYPGKETQIARQILEQAGQVNNLPQQYTEPARQFSSLAGLPSIPEDMSSVQKKRKLETEEPGSSTSQQQLVMSDTDDALRRGSEDLSDDSQTKKKQYKMGASPEDFKEYLPDQDRIMLRNPQSFDNSATEGVRVILKTNECSPDNPLIRFLRYKDIMSSGTGPCLCSCFSPSSQQMLCMMHPNAQTMPNMQSMQSMSAAGSKGPKPIWHNAMLGEASAVNDQIRRGVNVNQADPSGYTALHYAAKNGNVAICQALINGGAQINIQTQAGNATALHRAAGAGKTEVVKLLLNNGAQTLLRDIDGRTALHRAVEGGHEAATTLLIEHCMEAMQVRDNRGCTPIDLAKDESLKALIKRIISSNIQPATAPSPSGKNKKK</sequence>
<keyword evidence="2 3" id="KW-0040">ANK repeat</keyword>
<dbReference type="OrthoDB" id="6380740at2759"/>
<name>A0A8I6TID2_CIMLE</name>
<dbReference type="SMART" id="SM00248">
    <property type="entry name" value="ANK"/>
    <property type="match status" value="4"/>
</dbReference>
<dbReference type="GO" id="GO:0004842">
    <property type="term" value="F:ubiquitin-protein transferase activity"/>
    <property type="evidence" value="ECO:0007669"/>
    <property type="project" value="TreeGrafter"/>
</dbReference>
<dbReference type="RefSeq" id="XP_014253396.1">
    <property type="nucleotide sequence ID" value="XM_014397910.2"/>
</dbReference>
<evidence type="ECO:0000256" key="3">
    <source>
        <dbReference type="PROSITE-ProRule" id="PRU00023"/>
    </source>
</evidence>
<dbReference type="Gene3D" id="3.30.1410.10">
    <property type="entry name" value="GTP cyclohydrolase I feedback regulatory protein GFRP"/>
    <property type="match status" value="1"/>
</dbReference>
<dbReference type="OMA" id="PRTHFRC"/>
<dbReference type="PRINTS" id="PR01415">
    <property type="entry name" value="ANKYRIN"/>
</dbReference>
<feature type="repeat" description="ANK" evidence="3">
    <location>
        <begin position="357"/>
        <end position="389"/>
    </location>
</feature>
<evidence type="ECO:0000256" key="1">
    <source>
        <dbReference type="ARBA" id="ARBA00022737"/>
    </source>
</evidence>
<dbReference type="PROSITE" id="PS50088">
    <property type="entry name" value="ANK_REPEAT"/>
    <property type="match status" value="3"/>
</dbReference>
<feature type="repeat" description="ANK" evidence="3">
    <location>
        <begin position="390"/>
        <end position="413"/>
    </location>
</feature>
<dbReference type="Pfam" id="PF12796">
    <property type="entry name" value="Ank_2"/>
    <property type="match status" value="2"/>
</dbReference>
<dbReference type="EnsemblMetazoa" id="XM_024224924.1">
    <property type="protein sequence ID" value="XP_024080692.1"/>
    <property type="gene ID" value="LOC106668802"/>
</dbReference>
<dbReference type="GO" id="GO:0085020">
    <property type="term" value="P:protein K6-linked ubiquitination"/>
    <property type="evidence" value="ECO:0007669"/>
    <property type="project" value="TreeGrafter"/>
</dbReference>
<dbReference type="EnsemblMetazoa" id="XM_024224925.1">
    <property type="protein sequence ID" value="XP_024080693.1"/>
    <property type="gene ID" value="LOC106668802"/>
</dbReference>
<feature type="compositionally biased region" description="Polar residues" evidence="4">
    <location>
        <begin position="149"/>
        <end position="160"/>
    </location>
</feature>
<evidence type="ECO:0000256" key="4">
    <source>
        <dbReference type="SAM" id="MobiDB-lite"/>
    </source>
</evidence>
<dbReference type="PANTHER" id="PTHR24171:SF9">
    <property type="entry name" value="ANKYRIN REPEAT DOMAIN-CONTAINING PROTEIN 39"/>
    <property type="match status" value="1"/>
</dbReference>